<organism evidence="2 3">
    <name type="scientific">Bizionia echini</name>
    <dbReference type="NCBI Taxonomy" id="649333"/>
    <lineage>
        <taxon>Bacteria</taxon>
        <taxon>Pseudomonadati</taxon>
        <taxon>Bacteroidota</taxon>
        <taxon>Flavobacteriia</taxon>
        <taxon>Flavobacteriales</taxon>
        <taxon>Flavobacteriaceae</taxon>
        <taxon>Bizionia</taxon>
    </lineage>
</organism>
<dbReference type="OrthoDB" id="6399850at2"/>
<dbReference type="STRING" id="649333.SAMN04487989_10925"/>
<gene>
    <name evidence="2" type="ORF">SAMN04487989_10925</name>
</gene>
<accession>A0A1I5DMR3</accession>
<name>A0A1I5DMR3_9FLAO</name>
<reference evidence="3" key="1">
    <citation type="submission" date="2016-10" db="EMBL/GenBank/DDBJ databases">
        <authorList>
            <person name="Varghese N."/>
            <person name="Submissions S."/>
        </authorList>
    </citation>
    <scope>NUCLEOTIDE SEQUENCE [LARGE SCALE GENOMIC DNA]</scope>
    <source>
        <strain evidence="3">DSM 23925</strain>
    </source>
</reference>
<dbReference type="EMBL" id="FOVN01000009">
    <property type="protein sequence ID" value="SFO00534.1"/>
    <property type="molecule type" value="Genomic_DNA"/>
</dbReference>
<dbReference type="AlphaFoldDB" id="A0A1I5DMR3"/>
<keyword evidence="1" id="KW-1133">Transmembrane helix</keyword>
<evidence type="ECO:0000313" key="2">
    <source>
        <dbReference type="EMBL" id="SFO00534.1"/>
    </source>
</evidence>
<protein>
    <submittedName>
        <fullName evidence="2">Uncharacterized membrane protein</fullName>
    </submittedName>
</protein>
<evidence type="ECO:0000256" key="1">
    <source>
        <dbReference type="SAM" id="Phobius"/>
    </source>
</evidence>
<feature type="transmembrane region" description="Helical" evidence="1">
    <location>
        <begin position="12"/>
        <end position="32"/>
    </location>
</feature>
<keyword evidence="1" id="KW-0472">Membrane</keyword>
<dbReference type="Proteomes" id="UP000198705">
    <property type="component" value="Unassembled WGS sequence"/>
</dbReference>
<feature type="transmembrane region" description="Helical" evidence="1">
    <location>
        <begin position="52"/>
        <end position="77"/>
    </location>
</feature>
<keyword evidence="3" id="KW-1185">Reference proteome</keyword>
<dbReference type="RefSeq" id="WP_092210016.1">
    <property type="nucleotide sequence ID" value="NZ_FOVN01000009.1"/>
</dbReference>
<proteinExistence type="predicted"/>
<evidence type="ECO:0000313" key="3">
    <source>
        <dbReference type="Proteomes" id="UP000198705"/>
    </source>
</evidence>
<keyword evidence="1" id="KW-0812">Transmembrane</keyword>
<sequence>MTGLKKSTRVLIFGGLFFLVPIIIAFVLWKHLFQILKPLANRISHVFQLQSIFGSATLLIICILLFLIICFIGGYLIEKGILKKWSANFEKKLFIFFPSLQIIKFRIIGDQETVINEFWQAIVFKEDNYYKIGFITAKQEKYLAIYIPDAPKLDAGEVRYVKNETFEYYPIRMKQAMSAIYDFGGGLDIETIIQQLNNSDK</sequence>